<dbReference type="InterPro" id="IPR002711">
    <property type="entry name" value="HNH"/>
</dbReference>
<accession>A0A0F9HHW6</accession>
<dbReference type="AlphaFoldDB" id="A0A0F9HHW6"/>
<dbReference type="GO" id="GO:0008270">
    <property type="term" value="F:zinc ion binding"/>
    <property type="evidence" value="ECO:0007669"/>
    <property type="project" value="InterPro"/>
</dbReference>
<feature type="domain" description="HNH" evidence="2">
    <location>
        <begin position="157"/>
        <end position="198"/>
    </location>
</feature>
<dbReference type="GO" id="GO:0003676">
    <property type="term" value="F:nucleic acid binding"/>
    <property type="evidence" value="ECO:0007669"/>
    <property type="project" value="InterPro"/>
</dbReference>
<dbReference type="Pfam" id="PF01844">
    <property type="entry name" value="HNH"/>
    <property type="match status" value="1"/>
</dbReference>
<dbReference type="Gene3D" id="1.10.30.50">
    <property type="match status" value="1"/>
</dbReference>
<evidence type="ECO:0000259" key="2">
    <source>
        <dbReference type="Pfam" id="PF01844"/>
    </source>
</evidence>
<organism evidence="3">
    <name type="scientific">marine sediment metagenome</name>
    <dbReference type="NCBI Taxonomy" id="412755"/>
    <lineage>
        <taxon>unclassified sequences</taxon>
        <taxon>metagenomes</taxon>
        <taxon>ecological metagenomes</taxon>
    </lineage>
</organism>
<dbReference type="EMBL" id="LAZR01016852">
    <property type="protein sequence ID" value="KKM02742.1"/>
    <property type="molecule type" value="Genomic_DNA"/>
</dbReference>
<gene>
    <name evidence="3" type="ORF">LCGC14_1781380</name>
</gene>
<proteinExistence type="predicted"/>
<comment type="caution">
    <text evidence="3">The sequence shown here is derived from an EMBL/GenBank/DDBJ whole genome shotgun (WGS) entry which is preliminary data.</text>
</comment>
<reference evidence="3" key="1">
    <citation type="journal article" date="2015" name="Nature">
        <title>Complex archaea that bridge the gap between prokaryotes and eukaryotes.</title>
        <authorList>
            <person name="Spang A."/>
            <person name="Saw J.H."/>
            <person name="Jorgensen S.L."/>
            <person name="Zaremba-Niedzwiedzka K."/>
            <person name="Martijn J."/>
            <person name="Lind A.E."/>
            <person name="van Eijk R."/>
            <person name="Schleper C."/>
            <person name="Guy L."/>
            <person name="Ettema T.J."/>
        </authorList>
    </citation>
    <scope>NUCLEOTIDE SEQUENCE</scope>
</reference>
<evidence type="ECO:0000256" key="1">
    <source>
        <dbReference type="SAM" id="MobiDB-lite"/>
    </source>
</evidence>
<sequence length="219" mass="25790">MHICIVVYAGLIMHTKICAKCGVEQGLGGFSIDRSRKDMLYPICRCCESKRKKKYHRNNKEKTAKRCKRYRENNKEKTSKRSKEYYENNREKEAKRNKKYYENNKDKVAKRVKEYLKNHPEKNRMRNRKRRAMEKEVSEIYTALDEAYTKDLFSHKCYNCGSKDNPHIDHHCSLSSGNALTRTNAVLLCKPCNSSKGAKLPSQFYSPDKLKKLEAMLYP</sequence>
<feature type="region of interest" description="Disordered" evidence="1">
    <location>
        <begin position="71"/>
        <end position="98"/>
    </location>
</feature>
<dbReference type="GO" id="GO:0004519">
    <property type="term" value="F:endonuclease activity"/>
    <property type="evidence" value="ECO:0007669"/>
    <property type="project" value="InterPro"/>
</dbReference>
<name>A0A0F9HHW6_9ZZZZ</name>
<evidence type="ECO:0000313" key="3">
    <source>
        <dbReference type="EMBL" id="KKM02742.1"/>
    </source>
</evidence>
<protein>
    <recommendedName>
        <fullName evidence="2">HNH domain-containing protein</fullName>
    </recommendedName>
</protein>